<protein>
    <recommendedName>
        <fullName evidence="7">TldD/PmbA family protein</fullName>
    </recommendedName>
</protein>
<dbReference type="PANTHER" id="PTHR43666:SF1">
    <property type="entry name" value="CONSERVED PROTEIN"/>
    <property type="match status" value="1"/>
</dbReference>
<dbReference type="EMBL" id="LJNI01000022">
    <property type="protein sequence ID" value="KPJ73913.1"/>
    <property type="molecule type" value="Genomic_DNA"/>
</dbReference>
<dbReference type="Proteomes" id="UP000051012">
    <property type="component" value="Unassembled WGS sequence"/>
</dbReference>
<comment type="similarity">
    <text evidence="1">Belongs to the peptidase U62 family.</text>
</comment>
<dbReference type="GO" id="GO:0006508">
    <property type="term" value="P:proteolysis"/>
    <property type="evidence" value="ECO:0007669"/>
    <property type="project" value="InterPro"/>
</dbReference>
<dbReference type="InterPro" id="IPR035068">
    <property type="entry name" value="TldD/PmbA_N"/>
</dbReference>
<feature type="domain" description="Metalloprotease TldD/E central" evidence="4">
    <location>
        <begin position="123"/>
        <end position="212"/>
    </location>
</feature>
<proteinExistence type="inferred from homology"/>
<dbReference type="AlphaFoldDB" id="A0A0S7YI41"/>
<dbReference type="InterPro" id="IPR045570">
    <property type="entry name" value="Metalloprtase-TldD/E_cen_dom"/>
</dbReference>
<dbReference type="PANTHER" id="PTHR43666">
    <property type="entry name" value="TLDD PROTEIN"/>
    <property type="match status" value="1"/>
</dbReference>
<evidence type="ECO:0000259" key="4">
    <source>
        <dbReference type="Pfam" id="PF19290"/>
    </source>
</evidence>
<name>A0A0S7YI41_UNCT6</name>
<evidence type="ECO:0000313" key="6">
    <source>
        <dbReference type="Proteomes" id="UP000051012"/>
    </source>
</evidence>
<dbReference type="SUPFAM" id="SSF111283">
    <property type="entry name" value="Putative modulator of DNA gyrase, PmbA/TldD"/>
    <property type="match status" value="1"/>
</dbReference>
<evidence type="ECO:0008006" key="7">
    <source>
        <dbReference type="Google" id="ProtNLM"/>
    </source>
</evidence>
<dbReference type="InterPro" id="IPR002510">
    <property type="entry name" value="Metalloprtase-TldD/E_N"/>
</dbReference>
<organism evidence="5 6">
    <name type="scientific">candidate division TA06 bacterium DG_78</name>
    <dbReference type="NCBI Taxonomy" id="1703772"/>
    <lineage>
        <taxon>Bacteria</taxon>
        <taxon>Bacteria division TA06</taxon>
    </lineage>
</organism>
<feature type="domain" description="Metalloprotease TldD/E N-terminal" evidence="2">
    <location>
        <begin position="35"/>
        <end position="87"/>
    </location>
</feature>
<evidence type="ECO:0000259" key="3">
    <source>
        <dbReference type="Pfam" id="PF19289"/>
    </source>
</evidence>
<evidence type="ECO:0000313" key="5">
    <source>
        <dbReference type="EMBL" id="KPJ73913.1"/>
    </source>
</evidence>
<comment type="caution">
    <text evidence="5">The sequence shown here is derived from an EMBL/GenBank/DDBJ whole genome shotgun (WGS) entry which is preliminary data.</text>
</comment>
<dbReference type="Pfam" id="PF01523">
    <property type="entry name" value="PmbA_TldD_1st"/>
    <property type="match status" value="1"/>
</dbReference>
<dbReference type="InterPro" id="IPR045569">
    <property type="entry name" value="Metalloprtase-TldD/E_C"/>
</dbReference>
<gene>
    <name evidence="5" type="ORF">AMJ52_02595</name>
</gene>
<sequence>MIGKKKAKEIIDLVLNEATADQTEIIIFNFDQALTRFANNYIHQNVNESNTSISIRTIFGKKIGSAATNSLEPQKIRETVKWAEEIAKFQKENNDFTSLPVTSPGEYCSIQTYVEKTAKISSIQRATAVAEIVDVAKKHSLKSYGSVSNGAAEVCIGNSLGTFAYAKCDDIYCNIVMSGDNSTGYVQQGKRDVTLMDFKKLAETAAEKARMSADPIKISPGKYTTIFEPLAACEFLDYLGYYAFNGRLFQEGRSFLNGKLGSKIIDERITIVDDPFDMRGFSFPFDFEGVPKKKIVLVDRGVAKEVVYDSLTATKAKKTSTGHALAAPNPFGPIPVHLAMEGGDCTFEKMIGETEKGLLVTRFHYTNMIDHHKLIFTGMTRDGTFLIENGKITKGVKNLRFTENIIQAFNRIDALAKTPELVAGEPGYGGRFGKGTIIPAMKIKDFTFTSATEF</sequence>
<dbReference type="GO" id="GO:0008237">
    <property type="term" value="F:metallopeptidase activity"/>
    <property type="evidence" value="ECO:0007669"/>
    <property type="project" value="InterPro"/>
</dbReference>
<dbReference type="Pfam" id="PF19290">
    <property type="entry name" value="PmbA_TldD_2nd"/>
    <property type="match status" value="1"/>
</dbReference>
<evidence type="ECO:0000256" key="1">
    <source>
        <dbReference type="ARBA" id="ARBA00005836"/>
    </source>
</evidence>
<dbReference type="PATRIC" id="fig|1703772.3.peg.873"/>
<evidence type="ECO:0000259" key="2">
    <source>
        <dbReference type="Pfam" id="PF01523"/>
    </source>
</evidence>
<accession>A0A0S7YI41</accession>
<dbReference type="Pfam" id="PF19289">
    <property type="entry name" value="PmbA_TldD_3rd"/>
    <property type="match status" value="1"/>
</dbReference>
<reference evidence="5 6" key="1">
    <citation type="journal article" date="2015" name="Microbiome">
        <title>Genomic resolution of linkages in carbon, nitrogen, and sulfur cycling among widespread estuary sediment bacteria.</title>
        <authorList>
            <person name="Baker B.J."/>
            <person name="Lazar C.S."/>
            <person name="Teske A.P."/>
            <person name="Dick G.J."/>
        </authorList>
    </citation>
    <scope>NUCLEOTIDE SEQUENCE [LARGE SCALE GENOMIC DNA]</scope>
    <source>
        <strain evidence="5">DG_78</strain>
    </source>
</reference>
<feature type="domain" description="Metalloprotease TldD/E C-terminal" evidence="3">
    <location>
        <begin position="220"/>
        <end position="449"/>
    </location>
</feature>
<dbReference type="InterPro" id="IPR036059">
    <property type="entry name" value="TldD/PmbA_sf"/>
</dbReference>
<dbReference type="Gene3D" id="3.30.2290.10">
    <property type="entry name" value="PmbA/TldD superfamily"/>
    <property type="match status" value="1"/>
</dbReference>